<dbReference type="OrthoDB" id="9797743at2"/>
<dbReference type="SUPFAM" id="SSF56784">
    <property type="entry name" value="HAD-like"/>
    <property type="match status" value="1"/>
</dbReference>
<protein>
    <submittedName>
        <fullName evidence="6">2-deoxyglucose-6-phosphatase</fullName>
    </submittedName>
</protein>
<dbReference type="NCBIfam" id="TIGR01509">
    <property type="entry name" value="HAD-SF-IA-v3"/>
    <property type="match status" value="1"/>
</dbReference>
<dbReference type="PANTHER" id="PTHR46193">
    <property type="entry name" value="6-PHOSPHOGLUCONATE PHOSPHATASE"/>
    <property type="match status" value="1"/>
</dbReference>
<keyword evidence="4" id="KW-0460">Magnesium</keyword>
<evidence type="ECO:0000256" key="5">
    <source>
        <dbReference type="ARBA" id="ARBA00023277"/>
    </source>
</evidence>
<dbReference type="SFLD" id="SFLDG01135">
    <property type="entry name" value="C1.5.6:_HAD__Beta-PGM__Phospha"/>
    <property type="match status" value="1"/>
</dbReference>
<organism evidence="6 7">
    <name type="scientific">Prolixibacter bellariivorans</name>
    <dbReference type="NCBI Taxonomy" id="314319"/>
    <lineage>
        <taxon>Bacteria</taxon>
        <taxon>Pseudomonadati</taxon>
        <taxon>Bacteroidota</taxon>
        <taxon>Bacteroidia</taxon>
        <taxon>Marinilabiliales</taxon>
        <taxon>Prolixibacteraceae</taxon>
        <taxon>Prolixibacter</taxon>
    </lineage>
</organism>
<evidence type="ECO:0000256" key="2">
    <source>
        <dbReference type="ARBA" id="ARBA00006171"/>
    </source>
</evidence>
<dbReference type="Pfam" id="PF13419">
    <property type="entry name" value="HAD_2"/>
    <property type="match status" value="1"/>
</dbReference>
<keyword evidence="7" id="KW-1185">Reference proteome</keyword>
<comment type="caution">
    <text evidence="6">The sequence shown here is derived from an EMBL/GenBank/DDBJ whole genome shotgun (WGS) entry which is preliminary data.</text>
</comment>
<keyword evidence="5" id="KW-0119">Carbohydrate metabolism</keyword>
<dbReference type="PANTHER" id="PTHR46193:SF18">
    <property type="entry name" value="HEXITOL PHOSPHATASE B"/>
    <property type="match status" value="1"/>
</dbReference>
<dbReference type="AlphaFoldDB" id="A0A5M4B5V6"/>
<dbReference type="RefSeq" id="WP_036985064.1">
    <property type="nucleotide sequence ID" value="NZ_BLAX01000001.1"/>
</dbReference>
<comment type="cofactor">
    <cofactor evidence="1">
        <name>Mg(2+)</name>
        <dbReference type="ChEBI" id="CHEBI:18420"/>
    </cofactor>
</comment>
<dbReference type="Proteomes" id="UP000391834">
    <property type="component" value="Unassembled WGS sequence"/>
</dbReference>
<dbReference type="InterPro" id="IPR051600">
    <property type="entry name" value="Beta-PGM-like"/>
</dbReference>
<gene>
    <name evidence="6" type="ORF">PbJCM13498_40710</name>
</gene>
<dbReference type="EMBL" id="BLAX01000001">
    <property type="protein sequence ID" value="GET35208.1"/>
    <property type="molecule type" value="Genomic_DNA"/>
</dbReference>
<dbReference type="GO" id="GO:0046872">
    <property type="term" value="F:metal ion binding"/>
    <property type="evidence" value="ECO:0007669"/>
    <property type="project" value="UniProtKB-KW"/>
</dbReference>
<sequence length="218" mass="24013">MKQKIEAVIFDMDGVIIDSEAIWKRAEQEVFSSVGVELSSELCELTQAMTTAAVTRFWYERFPWKEKSLTEVEYSVIERVADLIRDEGTAIDGVERFIRDIKHRGYKIGLATNSPAMLIPVVLEKLGISDYFDAIASAEHEPEGKPNPSVYSSVIKKLGLTPATCVAIEDSLSGLVAARKAGMKTIAIVNGAHASAEFGIADLIVNHYGELDLKTENY</sequence>
<reference evidence="6 7" key="1">
    <citation type="submission" date="2019-10" db="EMBL/GenBank/DDBJ databases">
        <title>Prolixibacter strains distinguished by the presence of nitrate reductase genes were adept at nitrate-dependent anaerobic corrosion of metallic iron and carbon steel.</title>
        <authorList>
            <person name="Iino T."/>
            <person name="Shono N."/>
            <person name="Ito K."/>
            <person name="Nakamura R."/>
            <person name="Sueoka K."/>
            <person name="Harayama S."/>
            <person name="Ohkuma M."/>
        </authorList>
    </citation>
    <scope>NUCLEOTIDE SEQUENCE [LARGE SCALE GENOMIC DNA]</scope>
    <source>
        <strain evidence="6 7">JCM 13498</strain>
    </source>
</reference>
<evidence type="ECO:0000256" key="1">
    <source>
        <dbReference type="ARBA" id="ARBA00001946"/>
    </source>
</evidence>
<dbReference type="InterPro" id="IPR023198">
    <property type="entry name" value="PGP-like_dom2"/>
</dbReference>
<dbReference type="GO" id="GO:0003824">
    <property type="term" value="F:catalytic activity"/>
    <property type="evidence" value="ECO:0007669"/>
    <property type="project" value="UniProtKB-ARBA"/>
</dbReference>
<dbReference type="InterPro" id="IPR041492">
    <property type="entry name" value="HAD_2"/>
</dbReference>
<evidence type="ECO:0000313" key="7">
    <source>
        <dbReference type="Proteomes" id="UP000391834"/>
    </source>
</evidence>
<dbReference type="Gene3D" id="1.10.150.240">
    <property type="entry name" value="Putative phosphatase, domain 2"/>
    <property type="match status" value="1"/>
</dbReference>
<dbReference type="PRINTS" id="PR00413">
    <property type="entry name" value="HADHALOGNASE"/>
</dbReference>
<evidence type="ECO:0000256" key="4">
    <source>
        <dbReference type="ARBA" id="ARBA00022842"/>
    </source>
</evidence>
<dbReference type="SFLD" id="SFLDS00003">
    <property type="entry name" value="Haloacid_Dehalogenase"/>
    <property type="match status" value="1"/>
</dbReference>
<comment type="similarity">
    <text evidence="2">Belongs to the HAD-like hydrolase superfamily. CbbY/CbbZ/Gph/YieH family.</text>
</comment>
<proteinExistence type="inferred from homology"/>
<keyword evidence="3" id="KW-0479">Metal-binding</keyword>
<dbReference type="NCBIfam" id="TIGR01549">
    <property type="entry name" value="HAD-SF-IA-v1"/>
    <property type="match status" value="1"/>
</dbReference>
<dbReference type="InterPro" id="IPR036412">
    <property type="entry name" value="HAD-like_sf"/>
</dbReference>
<name>A0A5M4B5V6_9BACT</name>
<dbReference type="SFLD" id="SFLDG01129">
    <property type="entry name" value="C1.5:_HAD__Beta-PGM__Phosphata"/>
    <property type="match status" value="1"/>
</dbReference>
<dbReference type="Gene3D" id="3.40.50.1000">
    <property type="entry name" value="HAD superfamily/HAD-like"/>
    <property type="match status" value="1"/>
</dbReference>
<accession>A0A5M4B5V6</accession>
<evidence type="ECO:0000313" key="6">
    <source>
        <dbReference type="EMBL" id="GET35208.1"/>
    </source>
</evidence>
<dbReference type="NCBIfam" id="NF008087">
    <property type="entry name" value="PRK10826.1"/>
    <property type="match status" value="1"/>
</dbReference>
<dbReference type="InterPro" id="IPR006439">
    <property type="entry name" value="HAD-SF_hydro_IA"/>
</dbReference>
<evidence type="ECO:0000256" key="3">
    <source>
        <dbReference type="ARBA" id="ARBA00022723"/>
    </source>
</evidence>
<dbReference type="InterPro" id="IPR023214">
    <property type="entry name" value="HAD_sf"/>
</dbReference>